<protein>
    <submittedName>
        <fullName evidence="1">Uncharacterized protein</fullName>
    </submittedName>
</protein>
<proteinExistence type="predicted"/>
<reference evidence="1" key="1">
    <citation type="submission" date="2021-01" db="EMBL/GenBank/DDBJ databases">
        <title>Whole genome shotgun sequence of Virgisporangium ochraceum NBRC 16418.</title>
        <authorList>
            <person name="Komaki H."/>
            <person name="Tamura T."/>
        </authorList>
    </citation>
    <scope>NUCLEOTIDE SEQUENCE</scope>
    <source>
        <strain evidence="1">NBRC 16418</strain>
    </source>
</reference>
<accession>A0A8J4A1U0</accession>
<dbReference type="Proteomes" id="UP000635606">
    <property type="component" value="Unassembled WGS sequence"/>
</dbReference>
<evidence type="ECO:0000313" key="2">
    <source>
        <dbReference type="Proteomes" id="UP000635606"/>
    </source>
</evidence>
<gene>
    <name evidence="1" type="ORF">Voc01_066520</name>
</gene>
<name>A0A8J4A1U0_9ACTN</name>
<evidence type="ECO:0000313" key="1">
    <source>
        <dbReference type="EMBL" id="GIJ71735.1"/>
    </source>
</evidence>
<dbReference type="AlphaFoldDB" id="A0A8J4A1U0"/>
<organism evidence="1 2">
    <name type="scientific">Virgisporangium ochraceum</name>
    <dbReference type="NCBI Taxonomy" id="65505"/>
    <lineage>
        <taxon>Bacteria</taxon>
        <taxon>Bacillati</taxon>
        <taxon>Actinomycetota</taxon>
        <taxon>Actinomycetes</taxon>
        <taxon>Micromonosporales</taxon>
        <taxon>Micromonosporaceae</taxon>
        <taxon>Virgisporangium</taxon>
    </lineage>
</organism>
<sequence>MRVDPLRLRQLGHDVQDDAADVRALLSATGNRLAVTGTAAAPWQAAGAASGVTDAWRVELEGAAGRLKHTGELFVRAAEDYMATDAWSASRIGQSRRFE</sequence>
<dbReference type="RefSeq" id="WP_203931608.1">
    <property type="nucleotide sequence ID" value="NZ_BOPH01000089.1"/>
</dbReference>
<keyword evidence="2" id="KW-1185">Reference proteome</keyword>
<comment type="caution">
    <text evidence="1">The sequence shown here is derived from an EMBL/GenBank/DDBJ whole genome shotgun (WGS) entry which is preliminary data.</text>
</comment>
<dbReference type="EMBL" id="BOPH01000089">
    <property type="protein sequence ID" value="GIJ71735.1"/>
    <property type="molecule type" value="Genomic_DNA"/>
</dbReference>